<keyword evidence="1" id="KW-1133">Transmembrane helix</keyword>
<dbReference type="EMBL" id="CANHGI010000006">
    <property type="protein sequence ID" value="CAI5455387.1"/>
    <property type="molecule type" value="Genomic_DNA"/>
</dbReference>
<dbReference type="Proteomes" id="UP001152747">
    <property type="component" value="Unassembled WGS sequence"/>
</dbReference>
<evidence type="ECO:0000256" key="1">
    <source>
        <dbReference type="SAM" id="Phobius"/>
    </source>
</evidence>
<feature type="transmembrane region" description="Helical" evidence="1">
    <location>
        <begin position="58"/>
        <end position="75"/>
    </location>
</feature>
<dbReference type="OrthoDB" id="5813806at2759"/>
<proteinExistence type="predicted"/>
<dbReference type="PANTHER" id="PTHR36944:SF3">
    <property type="entry name" value="PROTEIN CBG10961"/>
    <property type="match status" value="1"/>
</dbReference>
<organism evidence="3 4">
    <name type="scientific">Caenorhabditis angaria</name>
    <dbReference type="NCBI Taxonomy" id="860376"/>
    <lineage>
        <taxon>Eukaryota</taxon>
        <taxon>Metazoa</taxon>
        <taxon>Ecdysozoa</taxon>
        <taxon>Nematoda</taxon>
        <taxon>Chromadorea</taxon>
        <taxon>Rhabditida</taxon>
        <taxon>Rhabditina</taxon>
        <taxon>Rhabditomorpha</taxon>
        <taxon>Rhabditoidea</taxon>
        <taxon>Rhabditidae</taxon>
        <taxon>Peloderinae</taxon>
        <taxon>Caenorhabditis</taxon>
    </lineage>
</organism>
<dbReference type="AlphaFoldDB" id="A0A9P1J336"/>
<feature type="chain" id="PRO_5040406225" evidence="2">
    <location>
        <begin position="19"/>
        <end position="328"/>
    </location>
</feature>
<name>A0A9P1J336_9PELO</name>
<keyword evidence="2" id="KW-0732">Signal</keyword>
<accession>A0A9P1J336</accession>
<sequence length="328" mass="38699">MFHLFFLLSSLLFSSSSALLSEFQIPPIFCGLRTCCFIVAFFLCFYRPSFPVPKIYKMLHKILITLFILFTSIQSHNHRRRRDDSEDVDDIRNTLPCDVVCEAQWKSEFHTNFHRLYDTQYFEIPLDSTIVKNRASLKMFCSSTQQKYACFRRDCKIHRTPWSPDKHICVRNYEQFDKNINCLSLTDRYVQKECSTICDKNITLSHIEKQRLHELRLSHPAITALEEQNNECHFIACHQMCHEYVVSKLCIDSASSARELLKKYYDSYLEREYTALRKNGHGTIFSSFCRRVTPEQNENAITPNMTVYNNGILDIMKNDIRNIFQNLV</sequence>
<keyword evidence="1" id="KW-0812">Transmembrane</keyword>
<keyword evidence="4" id="KW-1185">Reference proteome</keyword>
<comment type="caution">
    <text evidence="3">The sequence shown here is derived from an EMBL/GenBank/DDBJ whole genome shotgun (WGS) entry which is preliminary data.</text>
</comment>
<keyword evidence="1" id="KW-0472">Membrane</keyword>
<gene>
    <name evidence="3" type="ORF">CAMP_LOCUS18024</name>
</gene>
<evidence type="ECO:0000313" key="3">
    <source>
        <dbReference type="EMBL" id="CAI5455387.1"/>
    </source>
</evidence>
<feature type="signal peptide" evidence="2">
    <location>
        <begin position="1"/>
        <end position="18"/>
    </location>
</feature>
<protein>
    <submittedName>
        <fullName evidence="3">Uncharacterized protein</fullName>
    </submittedName>
</protein>
<evidence type="ECO:0000313" key="4">
    <source>
        <dbReference type="Proteomes" id="UP001152747"/>
    </source>
</evidence>
<reference evidence="3" key="1">
    <citation type="submission" date="2022-11" db="EMBL/GenBank/DDBJ databases">
        <authorList>
            <person name="Kikuchi T."/>
        </authorList>
    </citation>
    <scope>NUCLEOTIDE SEQUENCE</scope>
    <source>
        <strain evidence="3">PS1010</strain>
    </source>
</reference>
<evidence type="ECO:0000256" key="2">
    <source>
        <dbReference type="SAM" id="SignalP"/>
    </source>
</evidence>
<feature type="transmembrane region" description="Helical" evidence="1">
    <location>
        <begin position="28"/>
        <end position="46"/>
    </location>
</feature>
<dbReference type="PANTHER" id="PTHR36944">
    <property type="entry name" value="PROTEIN CBG02791-RELATED"/>
    <property type="match status" value="1"/>
</dbReference>